<evidence type="ECO:0000313" key="3">
    <source>
        <dbReference type="Proteomes" id="UP000293874"/>
    </source>
</evidence>
<dbReference type="RefSeq" id="WP_130544194.1">
    <property type="nucleotide sequence ID" value="NZ_CP042431.1"/>
</dbReference>
<dbReference type="Gene3D" id="3.40.50.80">
    <property type="entry name" value="Nucleotide-binding domain of ferredoxin-NADP reductase (FNR) module"/>
    <property type="match status" value="1"/>
</dbReference>
<dbReference type="Proteomes" id="UP000293874">
    <property type="component" value="Unassembled WGS sequence"/>
</dbReference>
<organism evidence="2 3">
    <name type="scientific">Pseudobacter ginsenosidimutans</name>
    <dbReference type="NCBI Taxonomy" id="661488"/>
    <lineage>
        <taxon>Bacteria</taxon>
        <taxon>Pseudomonadati</taxon>
        <taxon>Bacteroidota</taxon>
        <taxon>Chitinophagia</taxon>
        <taxon>Chitinophagales</taxon>
        <taxon>Chitinophagaceae</taxon>
        <taxon>Pseudobacter</taxon>
    </lineage>
</organism>
<name>A0A4Q7MBX6_9BACT</name>
<proteinExistence type="predicted"/>
<dbReference type="InterPro" id="IPR007037">
    <property type="entry name" value="SIP_rossman_dom"/>
</dbReference>
<dbReference type="Pfam" id="PF04954">
    <property type="entry name" value="SIP"/>
    <property type="match status" value="1"/>
</dbReference>
<comment type="caution">
    <text evidence="2">The sequence shown here is derived from an EMBL/GenBank/DDBJ whole genome shotgun (WGS) entry which is preliminary data.</text>
</comment>
<dbReference type="AlphaFoldDB" id="A0A4Q7MBX6"/>
<evidence type="ECO:0000259" key="1">
    <source>
        <dbReference type="Pfam" id="PF04954"/>
    </source>
</evidence>
<dbReference type="InterPro" id="IPR039261">
    <property type="entry name" value="FNR_nucleotide-bd"/>
</dbReference>
<protein>
    <recommendedName>
        <fullName evidence="1">SIP-like Rossmann fold domain-containing protein</fullName>
    </recommendedName>
</protein>
<sequence length="229" mass="25343">MEQATGIKYKLSGLLESALAKRGTVLYVLRHYAGMYEVRVHLPETKMESWNKPQHIKCKVAAGRYRDYTPAVWDPITKSCSLFIDTSHEGPGSEWARSLRSGDPLVYLGIDSYGKAPLDTAEQVYFGDPSAIGHFFALMQLTNGLGKISGSIIVQHEQHREAFEASFPSLSIDTVCSTEALAASSPLISDAPDRQFYLAGNSMMVHSLRKLLKQQGVAAHKIHAQGFWK</sequence>
<dbReference type="EMBL" id="SGXA01000005">
    <property type="protein sequence ID" value="RZS65536.1"/>
    <property type="molecule type" value="Genomic_DNA"/>
</dbReference>
<feature type="domain" description="SIP-like Rossmann fold" evidence="1">
    <location>
        <begin position="122"/>
        <end position="229"/>
    </location>
</feature>
<dbReference type="PANTHER" id="PTHR30157:SF0">
    <property type="entry name" value="NADPH-DEPENDENT FERRIC-CHELATE REDUCTASE"/>
    <property type="match status" value="1"/>
</dbReference>
<evidence type="ECO:0000313" key="2">
    <source>
        <dbReference type="EMBL" id="RZS65536.1"/>
    </source>
</evidence>
<dbReference type="PANTHER" id="PTHR30157">
    <property type="entry name" value="FERRIC REDUCTASE, NADPH-DEPENDENT"/>
    <property type="match status" value="1"/>
</dbReference>
<gene>
    <name evidence="2" type="ORF">EV199_5710</name>
</gene>
<dbReference type="Gene3D" id="2.40.30.10">
    <property type="entry name" value="Translation factors"/>
    <property type="match status" value="1"/>
</dbReference>
<dbReference type="SUPFAM" id="SSF52343">
    <property type="entry name" value="Ferredoxin reductase-like, C-terminal NADP-linked domain"/>
    <property type="match status" value="1"/>
</dbReference>
<reference evidence="2 3" key="1">
    <citation type="submission" date="2019-02" db="EMBL/GenBank/DDBJ databases">
        <title>Genomic Encyclopedia of Type Strains, Phase IV (KMG-IV): sequencing the most valuable type-strain genomes for metagenomic binning, comparative biology and taxonomic classification.</title>
        <authorList>
            <person name="Goeker M."/>
        </authorList>
    </citation>
    <scope>NUCLEOTIDE SEQUENCE [LARGE SCALE GENOMIC DNA]</scope>
    <source>
        <strain evidence="2 3">DSM 18116</strain>
    </source>
</reference>
<dbReference type="InterPro" id="IPR039374">
    <property type="entry name" value="SIP_fam"/>
</dbReference>
<dbReference type="OrthoDB" id="649820at2"/>
<keyword evidence="3" id="KW-1185">Reference proteome</keyword>
<accession>A0A4Q7MBX6</accession>